<dbReference type="InterPro" id="IPR014710">
    <property type="entry name" value="RmlC-like_jellyroll"/>
</dbReference>
<organism evidence="5 6">
    <name type="scientific">Chryseobacterium flavum</name>
    <dbReference type="NCBI Taxonomy" id="415851"/>
    <lineage>
        <taxon>Bacteria</taxon>
        <taxon>Pseudomonadati</taxon>
        <taxon>Bacteroidota</taxon>
        <taxon>Flavobacteriia</taxon>
        <taxon>Flavobacteriales</taxon>
        <taxon>Weeksellaceae</taxon>
        <taxon>Chryseobacterium group</taxon>
        <taxon>Chryseobacterium</taxon>
    </lineage>
</organism>
<dbReference type="InterPro" id="IPR036388">
    <property type="entry name" value="WH-like_DNA-bd_sf"/>
</dbReference>
<sequence>MKIDEDLLLSYGAIYMDYAAKENIFFTGHYPRYYFQIVKGTVELSNVLEDGKEIILGVFLEGNSLAESLLFTGQPYPMNAVAKTDCTVLRISRTGFLRLLKHDPAITLGMLERLSSDLFYQYHMHTIVAESQPLSKIKSLFDFYKDFIGVNNGRVFKVPFTRQEIAKMVGLRVETVVRTIKKMEQECLLTIRDRKIYY</sequence>
<dbReference type="InterPro" id="IPR050397">
    <property type="entry name" value="Env_Response_Regulators"/>
</dbReference>
<dbReference type="Pfam" id="PF13545">
    <property type="entry name" value="HTH_Crp_2"/>
    <property type="match status" value="1"/>
</dbReference>
<evidence type="ECO:0000256" key="2">
    <source>
        <dbReference type="ARBA" id="ARBA00023125"/>
    </source>
</evidence>
<dbReference type="PANTHER" id="PTHR24567:SF28">
    <property type="entry name" value="LISTERIOLYSIN REGULATORY PROTEIN"/>
    <property type="match status" value="1"/>
</dbReference>
<dbReference type="SMART" id="SM00100">
    <property type="entry name" value="cNMP"/>
    <property type="match status" value="1"/>
</dbReference>
<evidence type="ECO:0000313" key="5">
    <source>
        <dbReference type="EMBL" id="REC67982.1"/>
    </source>
</evidence>
<dbReference type="OrthoDB" id="667966at2"/>
<dbReference type="PRINTS" id="PR00034">
    <property type="entry name" value="HTHCRP"/>
</dbReference>
<dbReference type="SUPFAM" id="SSF46785">
    <property type="entry name" value="Winged helix' DNA-binding domain"/>
    <property type="match status" value="1"/>
</dbReference>
<evidence type="ECO:0000256" key="3">
    <source>
        <dbReference type="ARBA" id="ARBA00023163"/>
    </source>
</evidence>
<keyword evidence="3" id="KW-0804">Transcription</keyword>
<protein>
    <submittedName>
        <fullName evidence="5">Crp/Fnr family transcriptional regulator</fullName>
    </submittedName>
</protein>
<gene>
    <name evidence="5" type="ORF">DRF59_06630</name>
</gene>
<dbReference type="GO" id="GO:0003700">
    <property type="term" value="F:DNA-binding transcription factor activity"/>
    <property type="evidence" value="ECO:0007669"/>
    <property type="project" value="TreeGrafter"/>
</dbReference>
<name>A0A3D9CQD5_9FLAO</name>
<evidence type="ECO:0000313" key="6">
    <source>
        <dbReference type="Proteomes" id="UP000256769"/>
    </source>
</evidence>
<dbReference type="PANTHER" id="PTHR24567">
    <property type="entry name" value="CRP FAMILY TRANSCRIPTIONAL REGULATORY PROTEIN"/>
    <property type="match status" value="1"/>
</dbReference>
<evidence type="ECO:0000259" key="4">
    <source>
        <dbReference type="PROSITE" id="PS50042"/>
    </source>
</evidence>
<dbReference type="InterPro" id="IPR036390">
    <property type="entry name" value="WH_DNA-bd_sf"/>
</dbReference>
<dbReference type="AlphaFoldDB" id="A0A3D9CQD5"/>
<dbReference type="InterPro" id="IPR018490">
    <property type="entry name" value="cNMP-bd_dom_sf"/>
</dbReference>
<reference evidence="5 6" key="1">
    <citation type="journal article" date="2007" name="Int. J. Syst. Evol. Microbiol.">
        <title>Chryseobacterium flavum sp. nov., isolated from polluted soil.</title>
        <authorList>
            <person name="Zhou Y."/>
            <person name="Dong J."/>
            <person name="Wang X."/>
            <person name="Huang X."/>
            <person name="Zhang K.Y."/>
            <person name="Zhang Y.Q."/>
            <person name="Guo Y.F."/>
            <person name="Lai R."/>
            <person name="Li W.J."/>
        </authorList>
    </citation>
    <scope>NUCLEOTIDE SEQUENCE [LARGE SCALE GENOMIC DNA]</scope>
    <source>
        <strain evidence="5 6">KCTC 12877</strain>
    </source>
</reference>
<dbReference type="GO" id="GO:0005829">
    <property type="term" value="C:cytosol"/>
    <property type="evidence" value="ECO:0007669"/>
    <property type="project" value="TreeGrafter"/>
</dbReference>
<dbReference type="InterPro" id="IPR000595">
    <property type="entry name" value="cNMP-bd_dom"/>
</dbReference>
<keyword evidence="6" id="KW-1185">Reference proteome</keyword>
<dbReference type="EMBL" id="QNUE01000004">
    <property type="protein sequence ID" value="REC67982.1"/>
    <property type="molecule type" value="Genomic_DNA"/>
</dbReference>
<dbReference type="Gene3D" id="2.60.120.10">
    <property type="entry name" value="Jelly Rolls"/>
    <property type="match status" value="1"/>
</dbReference>
<evidence type="ECO:0000256" key="1">
    <source>
        <dbReference type="ARBA" id="ARBA00023015"/>
    </source>
</evidence>
<dbReference type="SUPFAM" id="SSF51206">
    <property type="entry name" value="cAMP-binding domain-like"/>
    <property type="match status" value="1"/>
</dbReference>
<dbReference type="Pfam" id="PF00027">
    <property type="entry name" value="cNMP_binding"/>
    <property type="match status" value="1"/>
</dbReference>
<accession>A0A3D9CQD5</accession>
<dbReference type="Gene3D" id="1.10.10.10">
    <property type="entry name" value="Winged helix-like DNA-binding domain superfamily/Winged helix DNA-binding domain"/>
    <property type="match status" value="1"/>
</dbReference>
<dbReference type="Proteomes" id="UP000256769">
    <property type="component" value="Unassembled WGS sequence"/>
</dbReference>
<proteinExistence type="predicted"/>
<dbReference type="GO" id="GO:0003677">
    <property type="term" value="F:DNA binding"/>
    <property type="evidence" value="ECO:0007669"/>
    <property type="project" value="UniProtKB-KW"/>
</dbReference>
<keyword evidence="1" id="KW-0805">Transcription regulation</keyword>
<feature type="domain" description="Cyclic nucleotide-binding" evidence="4">
    <location>
        <begin position="18"/>
        <end position="100"/>
    </location>
</feature>
<dbReference type="PROSITE" id="PS50042">
    <property type="entry name" value="CNMP_BINDING_3"/>
    <property type="match status" value="1"/>
</dbReference>
<keyword evidence="2" id="KW-0238">DNA-binding</keyword>
<dbReference type="RefSeq" id="WP_115957994.1">
    <property type="nucleotide sequence ID" value="NZ_CBCRVL010000017.1"/>
</dbReference>
<dbReference type="SMART" id="SM00419">
    <property type="entry name" value="HTH_CRP"/>
    <property type="match status" value="1"/>
</dbReference>
<dbReference type="InterPro" id="IPR012318">
    <property type="entry name" value="HTH_CRP"/>
</dbReference>
<dbReference type="CDD" id="cd00038">
    <property type="entry name" value="CAP_ED"/>
    <property type="match status" value="1"/>
</dbReference>
<comment type="caution">
    <text evidence="5">The sequence shown here is derived from an EMBL/GenBank/DDBJ whole genome shotgun (WGS) entry which is preliminary data.</text>
</comment>